<dbReference type="Proteomes" id="UP000594638">
    <property type="component" value="Unassembled WGS sequence"/>
</dbReference>
<organism evidence="2 3">
    <name type="scientific">Olea europaea subsp. europaea</name>
    <dbReference type="NCBI Taxonomy" id="158383"/>
    <lineage>
        <taxon>Eukaryota</taxon>
        <taxon>Viridiplantae</taxon>
        <taxon>Streptophyta</taxon>
        <taxon>Embryophyta</taxon>
        <taxon>Tracheophyta</taxon>
        <taxon>Spermatophyta</taxon>
        <taxon>Magnoliopsida</taxon>
        <taxon>eudicotyledons</taxon>
        <taxon>Gunneridae</taxon>
        <taxon>Pentapetalae</taxon>
        <taxon>asterids</taxon>
        <taxon>lamiids</taxon>
        <taxon>Lamiales</taxon>
        <taxon>Oleaceae</taxon>
        <taxon>Oleeae</taxon>
        <taxon>Olea</taxon>
    </lineage>
</organism>
<dbReference type="AlphaFoldDB" id="A0A8S0U773"/>
<proteinExistence type="predicted"/>
<feature type="compositionally biased region" description="Basic and acidic residues" evidence="1">
    <location>
        <begin position="152"/>
        <end position="162"/>
    </location>
</feature>
<name>A0A8S0U773_OLEEU</name>
<dbReference type="EMBL" id="CACTIH010007469">
    <property type="protein sequence ID" value="CAA3014118.1"/>
    <property type="molecule type" value="Genomic_DNA"/>
</dbReference>
<feature type="region of interest" description="Disordered" evidence="1">
    <location>
        <begin position="139"/>
        <end position="177"/>
    </location>
</feature>
<protein>
    <submittedName>
        <fullName evidence="2">Uncharacterized protein</fullName>
    </submittedName>
</protein>
<keyword evidence="3" id="KW-1185">Reference proteome</keyword>
<comment type="caution">
    <text evidence="2">The sequence shown here is derived from an EMBL/GenBank/DDBJ whole genome shotgun (WGS) entry which is preliminary data.</text>
</comment>
<reference evidence="2 3" key="1">
    <citation type="submission" date="2019-12" db="EMBL/GenBank/DDBJ databases">
        <authorList>
            <person name="Alioto T."/>
            <person name="Alioto T."/>
            <person name="Gomez Garrido J."/>
        </authorList>
    </citation>
    <scope>NUCLEOTIDE SEQUENCE [LARGE SCALE GENOMIC DNA]</scope>
</reference>
<dbReference type="Gramene" id="OE9A038491T1">
    <property type="protein sequence ID" value="OE9A038491C1"/>
    <property type="gene ID" value="OE9A038491"/>
</dbReference>
<gene>
    <name evidence="2" type="ORF">OLEA9_A038491</name>
</gene>
<sequence length="177" mass="20094">MIRAFEAIPTLGMKFAAKDLDLEVNSTLIPTEVELDEAYWKELKPIMEEDESASHHSEVDEVEHDAEPQHAFNQHSSIASQPPSISHEINIVYLLRTEMEKLEGRLQPVISTRLVQVEKKVDRLEKEARFDDVTDVLADEKKVEESEEDPKLEEKVKGKNEGGNEVETGSGNDIEEQ</sequence>
<evidence type="ECO:0000313" key="2">
    <source>
        <dbReference type="EMBL" id="CAA3014118.1"/>
    </source>
</evidence>
<evidence type="ECO:0000256" key="1">
    <source>
        <dbReference type="SAM" id="MobiDB-lite"/>
    </source>
</evidence>
<evidence type="ECO:0000313" key="3">
    <source>
        <dbReference type="Proteomes" id="UP000594638"/>
    </source>
</evidence>
<accession>A0A8S0U773</accession>